<comment type="pathway">
    <text evidence="7">tRNA modification; N(7)-methylguanine-tRNA biosynthesis.</text>
</comment>
<name>A0A4S4BL99_9BACL</name>
<sequence>MRLRGKKNKVSLESQTDLVVLEPKLWKGKWRELFGNDHPIHIELGMGKGQFISRMSANNPAINYLGMDMFDELLRIGSRKARTLWKEEKNSEEVPNLFLVRGNVEHLEEMFEPGELERIYLNFSDPWPKSKHAKRRLTYHRFLDMYKKALNEKGEIHFKTDSLSLFEFSLNSFSDSQLQMKNISLDLHRNGLREDLVLTEYETKFSGQGMPIYRLEAVVGSAAVETHRARVAEEMKRAQRRAAEEENADAGGANEEGTSGEKAAGELSET</sequence>
<feature type="binding site" evidence="7">
    <location>
        <position position="161"/>
    </location>
    <ligand>
        <name>substrate</name>
    </ligand>
</feature>
<feature type="binding site" evidence="7">
    <location>
        <begin position="199"/>
        <end position="202"/>
    </location>
    <ligand>
        <name>substrate</name>
    </ligand>
</feature>
<comment type="caution">
    <text evidence="7">Lacks conserved residue(s) required for the propagation of feature annotation.</text>
</comment>
<dbReference type="AlphaFoldDB" id="A0A4S4BL99"/>
<dbReference type="SUPFAM" id="SSF53335">
    <property type="entry name" value="S-adenosyl-L-methionine-dependent methyltransferases"/>
    <property type="match status" value="1"/>
</dbReference>
<keyword evidence="4 7" id="KW-0808">Transferase</keyword>
<dbReference type="GO" id="GO:0008176">
    <property type="term" value="F:tRNA (guanine(46)-N7)-methyltransferase activity"/>
    <property type="evidence" value="ECO:0007669"/>
    <property type="project" value="UniProtKB-UniRule"/>
</dbReference>
<keyword evidence="10" id="KW-1185">Reference proteome</keyword>
<reference evidence="9 10" key="1">
    <citation type="submission" date="2019-04" db="EMBL/GenBank/DDBJ databases">
        <title>Cohnella sp. nov. isolated from preserved vegetables.</title>
        <authorList>
            <person name="Lin S.-Y."/>
            <person name="Hung M.-H."/>
            <person name="Young C.-C."/>
        </authorList>
    </citation>
    <scope>NUCLEOTIDE SEQUENCE [LARGE SCALE GENOMIC DNA]</scope>
    <source>
        <strain evidence="9 10">CC-MHH1044</strain>
    </source>
</reference>
<feature type="binding site" evidence="7">
    <location>
        <position position="129"/>
    </location>
    <ligand>
        <name>substrate</name>
    </ligand>
</feature>
<dbReference type="OrthoDB" id="9802090at2"/>
<evidence type="ECO:0000313" key="10">
    <source>
        <dbReference type="Proteomes" id="UP000310636"/>
    </source>
</evidence>
<dbReference type="UniPathway" id="UPA00989"/>
<dbReference type="PROSITE" id="PS51625">
    <property type="entry name" value="SAM_MT_TRMB"/>
    <property type="match status" value="1"/>
</dbReference>
<keyword evidence="3 7" id="KW-0489">Methyltransferase</keyword>
<comment type="catalytic activity">
    <reaction evidence="1 7">
        <text>guanosine(46) in tRNA + S-adenosyl-L-methionine = N(7)-methylguanosine(46) in tRNA + S-adenosyl-L-homocysteine</text>
        <dbReference type="Rhea" id="RHEA:42708"/>
        <dbReference type="Rhea" id="RHEA-COMP:10188"/>
        <dbReference type="Rhea" id="RHEA-COMP:10189"/>
        <dbReference type="ChEBI" id="CHEBI:57856"/>
        <dbReference type="ChEBI" id="CHEBI:59789"/>
        <dbReference type="ChEBI" id="CHEBI:74269"/>
        <dbReference type="ChEBI" id="CHEBI:74480"/>
        <dbReference type="EC" id="2.1.1.33"/>
    </reaction>
</comment>
<feature type="binding site" evidence="7">
    <location>
        <position position="68"/>
    </location>
    <ligand>
        <name>S-adenosyl-L-methionine</name>
        <dbReference type="ChEBI" id="CHEBI:59789"/>
    </ligand>
</feature>
<protein>
    <recommendedName>
        <fullName evidence="7">tRNA (guanine-N(7)-)-methyltransferase</fullName>
        <ecNumber evidence="7">2.1.1.33</ecNumber>
    </recommendedName>
    <alternativeName>
        <fullName evidence="7">tRNA (guanine(46)-N(7))-methyltransferase</fullName>
    </alternativeName>
    <alternativeName>
        <fullName evidence="7">tRNA(m7G46)-methyltransferase</fullName>
    </alternativeName>
</protein>
<dbReference type="NCBIfam" id="TIGR00091">
    <property type="entry name" value="tRNA (guanosine(46)-N7)-methyltransferase TrmB"/>
    <property type="match status" value="1"/>
</dbReference>
<comment type="function">
    <text evidence="2 7">Catalyzes the formation of N(7)-methylguanine at position 46 (m7G46) in tRNA.</text>
</comment>
<accession>A0A4S4BL99</accession>
<feature type="region of interest" description="Disordered" evidence="8">
    <location>
        <begin position="234"/>
        <end position="270"/>
    </location>
</feature>
<feature type="binding site" evidence="7">
    <location>
        <position position="125"/>
    </location>
    <ligand>
        <name>S-adenosyl-L-methionine</name>
        <dbReference type="ChEBI" id="CHEBI:59789"/>
    </ligand>
</feature>
<dbReference type="EMBL" id="SSOB01000064">
    <property type="protein sequence ID" value="THF73062.1"/>
    <property type="molecule type" value="Genomic_DNA"/>
</dbReference>
<evidence type="ECO:0000256" key="2">
    <source>
        <dbReference type="ARBA" id="ARBA00003015"/>
    </source>
</evidence>
<keyword evidence="5 7" id="KW-0949">S-adenosyl-L-methionine</keyword>
<keyword evidence="6 7" id="KW-0819">tRNA processing</keyword>
<dbReference type="NCBIfam" id="NF001080">
    <property type="entry name" value="PRK00121.2-2"/>
    <property type="match status" value="1"/>
</dbReference>
<evidence type="ECO:0000256" key="1">
    <source>
        <dbReference type="ARBA" id="ARBA00000142"/>
    </source>
</evidence>
<dbReference type="GO" id="GO:0043527">
    <property type="term" value="C:tRNA methyltransferase complex"/>
    <property type="evidence" value="ECO:0007669"/>
    <property type="project" value="TreeGrafter"/>
</dbReference>
<dbReference type="InterPro" id="IPR029063">
    <property type="entry name" value="SAM-dependent_MTases_sf"/>
</dbReference>
<evidence type="ECO:0000256" key="3">
    <source>
        <dbReference type="ARBA" id="ARBA00022603"/>
    </source>
</evidence>
<proteinExistence type="inferred from homology"/>
<dbReference type="HAMAP" id="MF_01057">
    <property type="entry name" value="tRNA_methyltr_TrmB"/>
    <property type="match status" value="1"/>
</dbReference>
<dbReference type="InterPro" id="IPR055361">
    <property type="entry name" value="tRNA_methyltr_TrmB_bact"/>
</dbReference>
<evidence type="ECO:0000313" key="9">
    <source>
        <dbReference type="EMBL" id="THF73062.1"/>
    </source>
</evidence>
<feature type="compositionally biased region" description="Basic and acidic residues" evidence="8">
    <location>
        <begin position="234"/>
        <end position="244"/>
    </location>
</feature>
<gene>
    <name evidence="7 9" type="primary">trmB</name>
    <name evidence="9" type="ORF">E6C55_30815</name>
</gene>
<comment type="caution">
    <text evidence="9">The sequence shown here is derived from an EMBL/GenBank/DDBJ whole genome shotgun (WGS) entry which is preliminary data.</text>
</comment>
<dbReference type="Pfam" id="PF02390">
    <property type="entry name" value="Methyltransf_4"/>
    <property type="match status" value="1"/>
</dbReference>
<evidence type="ECO:0000256" key="5">
    <source>
        <dbReference type="ARBA" id="ARBA00022691"/>
    </source>
</evidence>
<organism evidence="9 10">
    <name type="scientific">Cohnella fermenti</name>
    <dbReference type="NCBI Taxonomy" id="2565925"/>
    <lineage>
        <taxon>Bacteria</taxon>
        <taxon>Bacillati</taxon>
        <taxon>Bacillota</taxon>
        <taxon>Bacilli</taxon>
        <taxon>Bacillales</taxon>
        <taxon>Paenibacillaceae</taxon>
        <taxon>Cohnella</taxon>
    </lineage>
</organism>
<dbReference type="EC" id="2.1.1.33" evidence="7"/>
<dbReference type="RefSeq" id="WP_136373710.1">
    <property type="nucleotide sequence ID" value="NZ_SSOB01000064.1"/>
</dbReference>
<feature type="binding site" evidence="7">
    <location>
        <position position="43"/>
    </location>
    <ligand>
        <name>S-adenosyl-L-methionine</name>
        <dbReference type="ChEBI" id="CHEBI:59789"/>
    </ligand>
</feature>
<dbReference type="Proteomes" id="UP000310636">
    <property type="component" value="Unassembled WGS sequence"/>
</dbReference>
<dbReference type="PANTHER" id="PTHR23417">
    <property type="entry name" value="3-DEOXY-D-MANNO-OCTULOSONIC-ACID TRANSFERASE/TRNA GUANINE-N 7 - -METHYLTRANSFERASE"/>
    <property type="match status" value="1"/>
</dbReference>
<evidence type="ECO:0000256" key="8">
    <source>
        <dbReference type="SAM" id="MobiDB-lite"/>
    </source>
</evidence>
<evidence type="ECO:0000256" key="4">
    <source>
        <dbReference type="ARBA" id="ARBA00022679"/>
    </source>
</evidence>
<feature type="binding site" evidence="7">
    <location>
        <position position="103"/>
    </location>
    <ligand>
        <name>S-adenosyl-L-methionine</name>
        <dbReference type="ChEBI" id="CHEBI:59789"/>
    </ligand>
</feature>
<dbReference type="InterPro" id="IPR003358">
    <property type="entry name" value="tRNA_(Gua-N-7)_MeTrfase_Trmb"/>
</dbReference>
<dbReference type="PANTHER" id="PTHR23417:SF14">
    <property type="entry name" value="PENTACOTRIPEPTIDE-REPEAT REGION OF PRORP DOMAIN-CONTAINING PROTEIN"/>
    <property type="match status" value="1"/>
</dbReference>
<evidence type="ECO:0000256" key="7">
    <source>
        <dbReference type="HAMAP-Rule" id="MF_01057"/>
    </source>
</evidence>
<comment type="similarity">
    <text evidence="7">Belongs to the class I-like SAM-binding methyltransferase superfamily. TrmB family.</text>
</comment>
<dbReference type="Gene3D" id="3.40.50.150">
    <property type="entry name" value="Vaccinia Virus protein VP39"/>
    <property type="match status" value="1"/>
</dbReference>
<evidence type="ECO:0000256" key="6">
    <source>
        <dbReference type="ARBA" id="ARBA00022694"/>
    </source>
</evidence>